<dbReference type="EMBL" id="UARD01000030">
    <property type="protein sequence ID" value="SQA51832.1"/>
    <property type="molecule type" value="Genomic_DNA"/>
</dbReference>
<name>A0AAE8NHZ1_BURCE</name>
<keyword evidence="6 7" id="KW-0503">Monooxygenase</keyword>
<dbReference type="InterPro" id="IPR017972">
    <property type="entry name" value="Cyt_P450_CS"/>
</dbReference>
<accession>A0AAE8NHZ1</accession>
<dbReference type="PROSITE" id="PS00086">
    <property type="entry name" value="CYTOCHROME_P450"/>
    <property type="match status" value="1"/>
</dbReference>
<dbReference type="PRINTS" id="PR00385">
    <property type="entry name" value="P450"/>
</dbReference>
<dbReference type="GO" id="GO:0005506">
    <property type="term" value="F:iron ion binding"/>
    <property type="evidence" value="ECO:0007669"/>
    <property type="project" value="InterPro"/>
</dbReference>
<dbReference type="InterPro" id="IPR001128">
    <property type="entry name" value="Cyt_P450"/>
</dbReference>
<dbReference type="SUPFAM" id="SSF48264">
    <property type="entry name" value="Cytochrome P450"/>
    <property type="match status" value="1"/>
</dbReference>
<dbReference type="InterPro" id="IPR036396">
    <property type="entry name" value="Cyt_P450_sf"/>
</dbReference>
<evidence type="ECO:0000256" key="1">
    <source>
        <dbReference type="ARBA" id="ARBA00010617"/>
    </source>
</evidence>
<dbReference type="GO" id="GO:0016705">
    <property type="term" value="F:oxidoreductase activity, acting on paired donors, with incorporation or reduction of molecular oxygen"/>
    <property type="evidence" value="ECO:0007669"/>
    <property type="project" value="InterPro"/>
</dbReference>
<keyword evidence="5 7" id="KW-0408">Iron</keyword>
<dbReference type="FunFam" id="1.10.630.10:FF:000018">
    <property type="entry name" value="Cytochrome P450 monooxygenase"/>
    <property type="match status" value="1"/>
</dbReference>
<dbReference type="CDD" id="cd11029">
    <property type="entry name" value="CYP107-like"/>
    <property type="match status" value="1"/>
</dbReference>
<comment type="caution">
    <text evidence="9">The sequence shown here is derived from an EMBL/GenBank/DDBJ whole genome shotgun (WGS) entry which is preliminary data.</text>
</comment>
<dbReference type="RefSeq" id="WP_063808307.1">
    <property type="nucleotide sequence ID" value="NZ_CADEUP010000007.1"/>
</dbReference>
<comment type="similarity">
    <text evidence="1 7">Belongs to the cytochrome P450 family.</text>
</comment>
<dbReference type="AlphaFoldDB" id="A0AAE8NHZ1"/>
<protein>
    <submittedName>
        <fullName evidence="9">Cytochrome P450</fullName>
        <ecNumber evidence="9">1.14.-.-</ecNumber>
    </submittedName>
</protein>
<evidence type="ECO:0000256" key="4">
    <source>
        <dbReference type="ARBA" id="ARBA00023002"/>
    </source>
</evidence>
<evidence type="ECO:0000313" key="10">
    <source>
        <dbReference type="Proteomes" id="UP000250416"/>
    </source>
</evidence>
<evidence type="ECO:0000256" key="5">
    <source>
        <dbReference type="ARBA" id="ARBA00023004"/>
    </source>
</evidence>
<dbReference type="PANTHER" id="PTHR46696:SF6">
    <property type="entry name" value="P450, PUTATIVE (EUROFUNG)-RELATED"/>
    <property type="match status" value="1"/>
</dbReference>
<evidence type="ECO:0000256" key="3">
    <source>
        <dbReference type="ARBA" id="ARBA00022723"/>
    </source>
</evidence>
<proteinExistence type="inferred from homology"/>
<keyword evidence="2 7" id="KW-0349">Heme</keyword>
<dbReference type="InterPro" id="IPR002397">
    <property type="entry name" value="Cyt_P450_B"/>
</dbReference>
<dbReference type="Pfam" id="PF00067">
    <property type="entry name" value="p450"/>
    <property type="match status" value="1"/>
</dbReference>
<evidence type="ECO:0000256" key="2">
    <source>
        <dbReference type="ARBA" id="ARBA00022617"/>
    </source>
</evidence>
<organism evidence="9 10">
    <name type="scientific">Burkholderia cepacia</name>
    <name type="common">Pseudomonas cepacia</name>
    <dbReference type="NCBI Taxonomy" id="292"/>
    <lineage>
        <taxon>Bacteria</taxon>
        <taxon>Pseudomonadati</taxon>
        <taxon>Pseudomonadota</taxon>
        <taxon>Betaproteobacteria</taxon>
        <taxon>Burkholderiales</taxon>
        <taxon>Burkholderiaceae</taxon>
        <taxon>Burkholderia</taxon>
        <taxon>Burkholderia cepacia complex</taxon>
    </lineage>
</organism>
<reference evidence="9 10" key="1">
    <citation type="submission" date="2018-06" db="EMBL/GenBank/DDBJ databases">
        <authorList>
            <consortium name="Pathogen Informatics"/>
            <person name="Doyle S."/>
        </authorList>
    </citation>
    <scope>NUCLEOTIDE SEQUENCE [LARGE SCALE GENOMIC DNA]</scope>
    <source>
        <strain evidence="9 10">NCTC10661</strain>
    </source>
</reference>
<evidence type="ECO:0000256" key="7">
    <source>
        <dbReference type="RuleBase" id="RU000461"/>
    </source>
</evidence>
<dbReference type="GO" id="GO:0004497">
    <property type="term" value="F:monooxygenase activity"/>
    <property type="evidence" value="ECO:0007669"/>
    <property type="project" value="UniProtKB-KW"/>
</dbReference>
<keyword evidence="4 7" id="KW-0560">Oxidoreductase</keyword>
<dbReference type="PANTHER" id="PTHR46696">
    <property type="entry name" value="P450, PUTATIVE (EUROFUNG)-RELATED"/>
    <property type="match status" value="1"/>
</dbReference>
<keyword evidence="3 7" id="KW-0479">Metal-binding</keyword>
<dbReference type="GO" id="GO:0020037">
    <property type="term" value="F:heme binding"/>
    <property type="evidence" value="ECO:0007669"/>
    <property type="project" value="InterPro"/>
</dbReference>
<evidence type="ECO:0000313" key="9">
    <source>
        <dbReference type="EMBL" id="SQA51832.1"/>
    </source>
</evidence>
<dbReference type="EC" id="1.14.-.-" evidence="9"/>
<sequence>MNTSNTSQSEIIDLPPLPATLNPFPEYAKLAERGPVVRVRTPVGTEVYLITRWAEAIEVLSNPLIAKGSDHIQAALAAQGRSGPGAGTPIAGSQAGNLLNTDPPDHTRLRSLVMLAFTPRRLEQLRATVEQLVDRLIDQMREGPEADLIADFAYPIGITTICTMLGVPEGDRSNFRQWAEWAMTPGHKEQDHCMELLRNYLATLIESKREVLADGAVPDEQPDLLSAMIAARNASNALTIEELQSMSYLLLIAGHETTVGLIGNALLHLMLNPDQQRLLVEDPTLIKNTIEETLRYDGSVPYTTFRATTADVKIGDTVIPGGSFVQVVLPALNRDPEKFEDPGIFDIRRKIKQHMAFGHGVHFCLGSHLARLEAQTAVGRLMQAFPNVELSCDPADIPWLGTVIRGARSLPVRINGQEYKES</sequence>
<dbReference type="Gene3D" id="1.10.630.10">
    <property type="entry name" value="Cytochrome P450"/>
    <property type="match status" value="1"/>
</dbReference>
<dbReference type="Proteomes" id="UP000250416">
    <property type="component" value="Unassembled WGS sequence"/>
</dbReference>
<feature type="region of interest" description="Disordered" evidence="8">
    <location>
        <begin position="79"/>
        <end position="103"/>
    </location>
</feature>
<evidence type="ECO:0000256" key="8">
    <source>
        <dbReference type="SAM" id="MobiDB-lite"/>
    </source>
</evidence>
<dbReference type="PRINTS" id="PR00359">
    <property type="entry name" value="BP450"/>
</dbReference>
<evidence type="ECO:0000256" key="6">
    <source>
        <dbReference type="ARBA" id="ARBA00023033"/>
    </source>
</evidence>
<gene>
    <name evidence="9" type="ORF">NCTC10661_04982</name>
</gene>